<dbReference type="InterPro" id="IPR041700">
    <property type="entry name" value="OMP_b-brl_3"/>
</dbReference>
<dbReference type="Pfam" id="PF13620">
    <property type="entry name" value="CarboxypepD_reg"/>
    <property type="match status" value="1"/>
</dbReference>
<feature type="domain" description="Outer membrane protein beta-barrel" evidence="5">
    <location>
        <begin position="392"/>
        <end position="795"/>
    </location>
</feature>
<dbReference type="Gene3D" id="2.170.130.10">
    <property type="entry name" value="TonB-dependent receptor, plug domain"/>
    <property type="match status" value="1"/>
</dbReference>
<evidence type="ECO:0000256" key="3">
    <source>
        <dbReference type="ARBA" id="ARBA00023237"/>
    </source>
</evidence>
<keyword evidence="2" id="KW-0472">Membrane</keyword>
<evidence type="ECO:0000259" key="5">
    <source>
        <dbReference type="Pfam" id="PF14905"/>
    </source>
</evidence>
<dbReference type="PANTHER" id="PTHR40980:SF4">
    <property type="entry name" value="TONB-DEPENDENT RECEPTOR-LIKE BETA-BARREL DOMAIN-CONTAINING PROTEIN"/>
    <property type="match status" value="1"/>
</dbReference>
<reference evidence="7" key="1">
    <citation type="journal article" date="2019" name="Int. J. Syst. Evol. Microbiol.">
        <title>The Global Catalogue of Microorganisms (GCM) 10K type strain sequencing project: providing services to taxonomists for standard genome sequencing and annotation.</title>
        <authorList>
            <consortium name="The Broad Institute Genomics Platform"/>
            <consortium name="The Broad Institute Genome Sequencing Center for Infectious Disease"/>
            <person name="Wu L."/>
            <person name="Ma J."/>
        </authorList>
    </citation>
    <scope>NUCLEOTIDE SEQUENCE [LARGE SCALE GENOMIC DNA]</scope>
    <source>
        <strain evidence="7">CCUG 55608</strain>
    </source>
</reference>
<dbReference type="Pfam" id="PF14905">
    <property type="entry name" value="OMP_b-brl_3"/>
    <property type="match status" value="1"/>
</dbReference>
<dbReference type="InterPro" id="IPR037066">
    <property type="entry name" value="Plug_dom_sf"/>
</dbReference>
<proteinExistence type="predicted"/>
<dbReference type="SUPFAM" id="SSF56935">
    <property type="entry name" value="Porins"/>
    <property type="match status" value="1"/>
</dbReference>
<dbReference type="SUPFAM" id="SSF49452">
    <property type="entry name" value="Starch-binding domain-like"/>
    <property type="match status" value="1"/>
</dbReference>
<evidence type="ECO:0000313" key="7">
    <source>
        <dbReference type="Proteomes" id="UP001597116"/>
    </source>
</evidence>
<dbReference type="EMBL" id="JBHTLP010000008">
    <property type="protein sequence ID" value="MFD1141427.1"/>
    <property type="molecule type" value="Genomic_DNA"/>
</dbReference>
<keyword evidence="7" id="KW-1185">Reference proteome</keyword>
<dbReference type="Gene3D" id="2.40.170.20">
    <property type="entry name" value="TonB-dependent receptor, beta-barrel domain"/>
    <property type="match status" value="1"/>
</dbReference>
<sequence>MKNWLLPLSFLLFACHWMAASPPVGTVSGMVKDPAGKPLEFVTLLLVKAGDSTLVKGAVSDDQGQYTVESVPSGAYRVAASMMGRQKVYSEPFTIGTEHRNHQVLPLVVQEEARQLDKVTVKAQKPFIEQHLDKTVLNVENSIVASGGTALEILEKAPGVVVNLQSEQISLKGRENVLVMLDGKPTYLSTAEVLELLRNTPSNTVETIELITNPSARYDAAGTAGIINIRLKRNKSGQPLNGNLTVGAGYGRFAKYNAALTLNARPGKWSFFGNYAVDQRNYWSMAKIDRRLPTTTPPTLIRQENYRPIQNTSHTYRLGADYAFSKRTTVGLLLNGTKVNGTSQGGTTSTIYPENGLTSSQRTQNDNRRDISRLAANVNFRHQFDSTRRGGKGRALTVDVDYSDARFHPDELFETRYLNARQTETGPRSFQRLNLVSDALIRAAKADYVHPFDARTTLEAGWKSSYVTLNNDLRVETKLAEAGQTVPWQLDTGRTNQFEYRESIHAGYVSGRRIWTGWTLQVGLRLEQTQTDAHSLTASRTVSRSYLNLFPSVALTRNVGENHAFQYSFSRRIDRPNYQYLNPFIRVFDPYTYQQGNPYLKPQFTDAFQIGYSYREETTISLSYNRTRNVVADINEQNDQTGVTRITFTNLARQTNISLNLSAPLRFSRGWSSRNSASLFRDAYRADVGGTPLNYRQVSANLNSNHTFTMGHGLTAELTASYSSPYVYSQNRMKSFGQVSIGVQKTLWQKKAVLRFNWNDLLQTQRFYGTVQFQNMDFRFATYTETRVARLTFTYNFGNQKLKGAGNRRTVSDEEQRRMN</sequence>
<dbReference type="PANTHER" id="PTHR40980">
    <property type="entry name" value="PLUG DOMAIN-CONTAINING PROTEIN"/>
    <property type="match status" value="1"/>
</dbReference>
<comment type="caution">
    <text evidence="6">The sequence shown here is derived from an EMBL/GenBank/DDBJ whole genome shotgun (WGS) entry which is preliminary data.</text>
</comment>
<evidence type="ECO:0000256" key="1">
    <source>
        <dbReference type="ARBA" id="ARBA00004442"/>
    </source>
</evidence>
<dbReference type="RefSeq" id="WP_265991805.1">
    <property type="nucleotide sequence ID" value="NZ_CP110973.1"/>
</dbReference>
<accession>A0ABW3Q817</accession>
<dbReference type="PROSITE" id="PS51257">
    <property type="entry name" value="PROKAR_LIPOPROTEIN"/>
    <property type="match status" value="1"/>
</dbReference>
<evidence type="ECO:0000256" key="2">
    <source>
        <dbReference type="ARBA" id="ARBA00023136"/>
    </source>
</evidence>
<keyword evidence="4" id="KW-0732">Signal</keyword>
<evidence type="ECO:0000313" key="6">
    <source>
        <dbReference type="EMBL" id="MFD1141427.1"/>
    </source>
</evidence>
<dbReference type="Gene3D" id="2.60.40.1120">
    <property type="entry name" value="Carboxypeptidase-like, regulatory domain"/>
    <property type="match status" value="1"/>
</dbReference>
<feature type="chain" id="PRO_5045182459" evidence="4">
    <location>
        <begin position="20"/>
        <end position="820"/>
    </location>
</feature>
<dbReference type="Proteomes" id="UP001597116">
    <property type="component" value="Unassembled WGS sequence"/>
</dbReference>
<feature type="signal peptide" evidence="4">
    <location>
        <begin position="1"/>
        <end position="19"/>
    </location>
</feature>
<name>A0ABW3Q817_9BACT</name>
<dbReference type="InterPro" id="IPR013784">
    <property type="entry name" value="Carb-bd-like_fold"/>
</dbReference>
<evidence type="ECO:0000256" key="4">
    <source>
        <dbReference type="SAM" id="SignalP"/>
    </source>
</evidence>
<gene>
    <name evidence="6" type="ORF">ACFQ4C_09915</name>
</gene>
<comment type="subcellular location">
    <subcellularLocation>
        <location evidence="1">Cell outer membrane</location>
    </subcellularLocation>
</comment>
<keyword evidence="3" id="KW-0998">Cell outer membrane</keyword>
<organism evidence="6 7">
    <name type="scientific">Larkinella insperata</name>
    <dbReference type="NCBI Taxonomy" id="332158"/>
    <lineage>
        <taxon>Bacteria</taxon>
        <taxon>Pseudomonadati</taxon>
        <taxon>Bacteroidota</taxon>
        <taxon>Cytophagia</taxon>
        <taxon>Cytophagales</taxon>
        <taxon>Spirosomataceae</taxon>
        <taxon>Larkinella</taxon>
    </lineage>
</organism>
<protein>
    <submittedName>
        <fullName evidence="6">Outer membrane beta-barrel protein</fullName>
    </submittedName>
</protein>
<dbReference type="InterPro" id="IPR036942">
    <property type="entry name" value="Beta-barrel_TonB_sf"/>
</dbReference>